<reference evidence="10 11" key="1">
    <citation type="submission" date="2016-10" db="EMBL/GenBank/DDBJ databases">
        <authorList>
            <person name="de Groot N.N."/>
        </authorList>
    </citation>
    <scope>NUCLEOTIDE SEQUENCE [LARGE SCALE GENOMIC DNA]</scope>
    <source>
        <strain evidence="10 11">CGMCC 1.5070</strain>
    </source>
</reference>
<dbReference type="InterPro" id="IPR010960">
    <property type="entry name" value="Flavocytochrome_c"/>
</dbReference>
<dbReference type="PRINTS" id="PR00368">
    <property type="entry name" value="FADPNR"/>
</dbReference>
<dbReference type="PANTHER" id="PTHR43400">
    <property type="entry name" value="FUMARATE REDUCTASE"/>
    <property type="match status" value="1"/>
</dbReference>
<dbReference type="PANTHER" id="PTHR43400:SF7">
    <property type="entry name" value="FAD-DEPENDENT OXIDOREDUCTASE 2 FAD BINDING DOMAIN-CONTAINING PROTEIN"/>
    <property type="match status" value="1"/>
</dbReference>
<sequence length="603" mass="63484">MKSIFNRALCILLCVAMIFTVTACSGNSATPQAGDQDGKFKAGTYTASAKGMGGDVAVEVVLTADKIESVKVTSHKETPGIGDLPIEQLPEKIVEIQGLGVDTVAGATITSNAILAAVTDCLKQAGADTDALKAIKGDAAQKAEDVSLDADVVVVGAGGAGLAAAVTAHQAGSSVIVLEKMPKVGGNTILSGGALNAVDEGSETAIANKDSVEKHYTQTIEGGDKQGDPELVRTLVTNAWDGVEWLKGLGMEFKPGVFTVLGGMWPRAHKPVDPVGTGFFNTYMKYIDANDNIKVMLNTKATELVVKDGKVSGVIAKGETGNKVTLNAKKGVVLATGGFAGNVEMRQKYNTKWPKLDDSIKSTNHSGATGDGILLAETVNAELVQMENIQLLPMGDPKTGSLSGNIEQGVENRIFVNDEGDRFVDEGARRDVMTAALFEQPNNHMWIVLDSHDYPTGDEKNNFNESVNELIAEGRAFKGETLEELAAKIGVNPEKLSAAVEDFNKHVDGKEKDSFGRTLYKDKIDKGPFYAAPRVPTVHHTMGGVKINKDAQVLDKNAKVIPRLYAAGEVTGGIHGTNRLGGNALTDILVFGRIAGAAAAQAK</sequence>
<dbReference type="OrthoDB" id="9806724at2"/>
<comment type="similarity">
    <text evidence="1 8">Belongs to the FAD-dependent oxidoreductase 2 family. FRD/SDH subfamily.</text>
</comment>
<comment type="cofactor">
    <cofactor evidence="8">
        <name>FMN</name>
        <dbReference type="ChEBI" id="CHEBI:58210"/>
    </cofactor>
    <text evidence="8">Binds 1 or 2 FMN covalently per subunit.</text>
</comment>
<dbReference type="InterPro" id="IPR003953">
    <property type="entry name" value="FAD-dep_OxRdtase_2_FAD-bd"/>
</dbReference>
<dbReference type="EMBL" id="FOCG01000001">
    <property type="protein sequence ID" value="SEM54762.1"/>
    <property type="molecule type" value="Genomic_DNA"/>
</dbReference>
<dbReference type="SMART" id="SM00900">
    <property type="entry name" value="FMN_bind"/>
    <property type="match status" value="1"/>
</dbReference>
<keyword evidence="8" id="KW-0732">Signal</keyword>
<protein>
    <recommendedName>
        <fullName evidence="3 8">Urocanate reductase</fullName>
        <ecNumber evidence="2 8">1.3.99.33</ecNumber>
    </recommendedName>
</protein>
<evidence type="ECO:0000256" key="7">
    <source>
        <dbReference type="ARBA" id="ARBA00049922"/>
    </source>
</evidence>
<dbReference type="SUPFAM" id="SSF56425">
    <property type="entry name" value="Succinate dehydrogenase/fumarate reductase flavoprotein, catalytic domain"/>
    <property type="match status" value="1"/>
</dbReference>
<keyword evidence="5 8" id="KW-0274">FAD</keyword>
<evidence type="ECO:0000259" key="9">
    <source>
        <dbReference type="SMART" id="SM00900"/>
    </source>
</evidence>
<evidence type="ECO:0000256" key="6">
    <source>
        <dbReference type="ARBA" id="ARBA00023002"/>
    </source>
</evidence>
<comment type="catalytic activity">
    <reaction evidence="7 8">
        <text>dihydrourocanate + A = urocanate + AH2</text>
        <dbReference type="Rhea" id="RHEA:36059"/>
        <dbReference type="ChEBI" id="CHEBI:13193"/>
        <dbReference type="ChEBI" id="CHEBI:17499"/>
        <dbReference type="ChEBI" id="CHEBI:27247"/>
        <dbReference type="ChEBI" id="CHEBI:72991"/>
        <dbReference type="EC" id="1.3.99.33"/>
    </reaction>
</comment>
<dbReference type="GO" id="GO:0016020">
    <property type="term" value="C:membrane"/>
    <property type="evidence" value="ECO:0007669"/>
    <property type="project" value="InterPro"/>
</dbReference>
<dbReference type="NCBIfam" id="TIGR01813">
    <property type="entry name" value="flavo_cyto_c"/>
    <property type="match status" value="1"/>
</dbReference>
<evidence type="ECO:0000256" key="5">
    <source>
        <dbReference type="ARBA" id="ARBA00022827"/>
    </source>
</evidence>
<accession>A0A1H7Z844</accession>
<keyword evidence="11" id="KW-1185">Reference proteome</keyword>
<feature type="domain" description="FMN-binding" evidence="9">
    <location>
        <begin position="51"/>
        <end position="125"/>
    </location>
</feature>
<dbReference type="Gene3D" id="3.50.50.60">
    <property type="entry name" value="FAD/NAD(P)-binding domain"/>
    <property type="match status" value="1"/>
</dbReference>
<dbReference type="Pfam" id="PF04205">
    <property type="entry name" value="FMN_bind"/>
    <property type="match status" value="1"/>
</dbReference>
<evidence type="ECO:0000256" key="4">
    <source>
        <dbReference type="ARBA" id="ARBA00022630"/>
    </source>
</evidence>
<dbReference type="InterPro" id="IPR050315">
    <property type="entry name" value="FAD-oxidoreductase_2"/>
</dbReference>
<evidence type="ECO:0000313" key="10">
    <source>
        <dbReference type="EMBL" id="SEM54762.1"/>
    </source>
</evidence>
<dbReference type="InterPro" id="IPR007329">
    <property type="entry name" value="FMN-bd"/>
</dbReference>
<gene>
    <name evidence="10" type="ORF">SAMN05216180_0511</name>
</gene>
<dbReference type="InterPro" id="IPR027477">
    <property type="entry name" value="Succ_DH/fumarate_Rdtase_cat_sf"/>
</dbReference>
<dbReference type="Gene3D" id="3.90.700.10">
    <property type="entry name" value="Succinate dehydrogenase/fumarate reductase flavoprotein, catalytic domain"/>
    <property type="match status" value="1"/>
</dbReference>
<dbReference type="RefSeq" id="WP_092751319.1">
    <property type="nucleotide sequence ID" value="NZ_FOCG01000001.1"/>
</dbReference>
<name>A0A1H7Z844_9FIRM</name>
<dbReference type="GO" id="GO:0010181">
    <property type="term" value="F:FMN binding"/>
    <property type="evidence" value="ECO:0007669"/>
    <property type="project" value="InterPro"/>
</dbReference>
<feature type="chain" id="PRO_5022253731" description="Urocanate reductase" evidence="8">
    <location>
        <begin position="24"/>
        <end position="603"/>
    </location>
</feature>
<evidence type="ECO:0000256" key="1">
    <source>
        <dbReference type="ARBA" id="ARBA00008040"/>
    </source>
</evidence>
<keyword evidence="4 8" id="KW-0285">Flavoprotein</keyword>
<dbReference type="EC" id="1.3.99.33" evidence="2 8"/>
<dbReference type="PROSITE" id="PS51257">
    <property type="entry name" value="PROKAR_LIPOPROTEIN"/>
    <property type="match status" value="1"/>
</dbReference>
<evidence type="ECO:0000256" key="3">
    <source>
        <dbReference type="ARBA" id="ARBA00015872"/>
    </source>
</evidence>
<keyword evidence="6 8" id="KW-0560">Oxidoreductase</keyword>
<evidence type="ECO:0000256" key="8">
    <source>
        <dbReference type="RuleBase" id="RU366062"/>
    </source>
</evidence>
<dbReference type="AlphaFoldDB" id="A0A1H7Z844"/>
<dbReference type="STRING" id="474960.SAMN05216180_0511"/>
<evidence type="ECO:0000256" key="2">
    <source>
        <dbReference type="ARBA" id="ARBA00013137"/>
    </source>
</evidence>
<dbReference type="Proteomes" id="UP000199158">
    <property type="component" value="Unassembled WGS sequence"/>
</dbReference>
<dbReference type="InterPro" id="IPR036188">
    <property type="entry name" value="FAD/NAD-bd_sf"/>
</dbReference>
<dbReference type="SUPFAM" id="SSF51905">
    <property type="entry name" value="FAD/NAD(P)-binding domain"/>
    <property type="match status" value="1"/>
</dbReference>
<comment type="cofactor">
    <cofactor evidence="8">
        <name>FAD</name>
        <dbReference type="ChEBI" id="CHEBI:57692"/>
    </cofactor>
    <text evidence="8">Binds 1 FAD per subunit.</text>
</comment>
<proteinExistence type="inferred from homology"/>
<dbReference type="GO" id="GO:0033765">
    <property type="term" value="F:steroid dehydrogenase activity, acting on the CH-CH group of donors"/>
    <property type="evidence" value="ECO:0007669"/>
    <property type="project" value="UniProtKB-ARBA"/>
</dbReference>
<evidence type="ECO:0000313" key="11">
    <source>
        <dbReference type="Proteomes" id="UP000199158"/>
    </source>
</evidence>
<feature type="signal peptide" evidence="8">
    <location>
        <begin position="1"/>
        <end position="23"/>
    </location>
</feature>
<dbReference type="Gene3D" id="3.90.1010.20">
    <property type="match status" value="1"/>
</dbReference>
<organism evidence="10 11">
    <name type="scientific">Hydrogenoanaerobacterium saccharovorans</name>
    <dbReference type="NCBI Taxonomy" id="474960"/>
    <lineage>
        <taxon>Bacteria</taxon>
        <taxon>Bacillati</taxon>
        <taxon>Bacillota</taxon>
        <taxon>Clostridia</taxon>
        <taxon>Eubacteriales</taxon>
        <taxon>Oscillospiraceae</taxon>
        <taxon>Hydrogenoanaerobacterium</taxon>
    </lineage>
</organism>
<dbReference type="Pfam" id="PF00890">
    <property type="entry name" value="FAD_binding_2"/>
    <property type="match status" value="1"/>
</dbReference>